<dbReference type="InterPro" id="IPR055335">
    <property type="entry name" value="Ucp6/RUP1"/>
</dbReference>
<proteinExistence type="predicted"/>
<feature type="region of interest" description="Disordered" evidence="2">
    <location>
        <begin position="727"/>
        <end position="749"/>
    </location>
</feature>
<feature type="compositionally biased region" description="Polar residues" evidence="2">
    <location>
        <begin position="115"/>
        <end position="127"/>
    </location>
</feature>
<evidence type="ECO:0000313" key="3">
    <source>
        <dbReference type="EMBL" id="KAL1608222.1"/>
    </source>
</evidence>
<dbReference type="Proteomes" id="UP001521785">
    <property type="component" value="Unassembled WGS sequence"/>
</dbReference>
<feature type="region of interest" description="Disordered" evidence="2">
    <location>
        <begin position="102"/>
        <end position="133"/>
    </location>
</feature>
<feature type="compositionally biased region" description="Basic and acidic residues" evidence="2">
    <location>
        <begin position="801"/>
        <end position="813"/>
    </location>
</feature>
<reference evidence="3 4" key="1">
    <citation type="submission" date="2024-02" db="EMBL/GenBank/DDBJ databases">
        <title>De novo assembly and annotation of 12 fungi associated with fruit tree decline syndrome in Ontario, Canada.</title>
        <authorList>
            <person name="Sulman M."/>
            <person name="Ellouze W."/>
            <person name="Ilyukhin E."/>
        </authorList>
    </citation>
    <scope>NUCLEOTIDE SEQUENCE [LARGE SCALE GENOMIC DNA]</scope>
    <source>
        <strain evidence="3 4">M42-189</strain>
    </source>
</reference>
<evidence type="ECO:0000256" key="1">
    <source>
        <dbReference type="SAM" id="Coils"/>
    </source>
</evidence>
<name>A0ABR3RUW5_9PLEO</name>
<comment type="caution">
    <text evidence="3">The sequence shown here is derived from an EMBL/GenBank/DDBJ whole genome shotgun (WGS) entry which is preliminary data.</text>
</comment>
<protein>
    <recommendedName>
        <fullName evidence="5">UBA domain-containing protein</fullName>
    </recommendedName>
</protein>
<feature type="region of interest" description="Disordered" evidence="2">
    <location>
        <begin position="783"/>
        <end position="838"/>
    </location>
</feature>
<accession>A0ABR3RUW5</accession>
<evidence type="ECO:0000313" key="4">
    <source>
        <dbReference type="Proteomes" id="UP001521785"/>
    </source>
</evidence>
<sequence>MASPNQEDIDTLVAVSGHQVDREQAAQVLKISSNNVETAMNKIFDALERPNGITELVKQGDTTWDGTAFGGLSGYGPYQEANTNTNANLPTFHIDATNVDDPNSGAFSAAPTRPPSRNSQRPGSAMSTHMGDVPMQSSFYSEDGSWHNIEPLTGFSGVESGQESGVVDNAGTAGVLRPATQNYYDSASWALVPATTKSTEYIPDASLHDQIRKDKPGFIKPAVGDNHLPALITMLHSIPLIRNTLLAPEISAVDYWRGEDWWKGNASASSITLSDDIGSEADSELELLYEVQRLMAFLDSSERTYASLESLVQLDAWAQPSFSSPDEHTQNDLVKFLMRWSSMYQNHVSTASLGGILCSDVNVNGQNQGSHVLEVDMGSIDPISAEPTLYDYIDELLFTEFGSAHITKPSSVLILSLQPRGSKRKCKIPAILYVDRYLEENRPAVEANFSDRKKYTEILSTLDAKVEDLKYHTPQKVQYPKKMETLTLLKNSMRAFESSSEAMTKSSRDTAVLARLQSLCEKVERQLAELEEQKKKAKKALDGIAQLFRAPMEGSSSETDTSEHDTQHKFKHPYRLCGVAKSKTEYYICHPVKEPGYLEHDHAWWHIKYELPNSSSSSEEPASITRDWKDITDVLNDVSKISESTVLVYGNDAAFSPSLTPLSSKLETFVKKDSLNFQQQVATAEAAWLDQGQNEANQVTGDWFEGGDGWHNDVNAKQGYQKDTFESTLSSKTLTPETDPNPPAYHDEDDVINITLSPEHEHEQPMEMQEINGGISAWAGASNASSETVGLEPMSDVVPSDGRESRAKNRAEDVLMADAGTAEEGRTEHIEVVEKKGG</sequence>
<gene>
    <name evidence="3" type="ORF">SLS60_003161</name>
</gene>
<feature type="compositionally biased region" description="Basic and acidic residues" evidence="2">
    <location>
        <begin position="823"/>
        <end position="838"/>
    </location>
</feature>
<evidence type="ECO:0008006" key="5">
    <source>
        <dbReference type="Google" id="ProtNLM"/>
    </source>
</evidence>
<organism evidence="3 4">
    <name type="scientific">Paraconiothyrium brasiliense</name>
    <dbReference type="NCBI Taxonomy" id="300254"/>
    <lineage>
        <taxon>Eukaryota</taxon>
        <taxon>Fungi</taxon>
        <taxon>Dikarya</taxon>
        <taxon>Ascomycota</taxon>
        <taxon>Pezizomycotina</taxon>
        <taxon>Dothideomycetes</taxon>
        <taxon>Pleosporomycetidae</taxon>
        <taxon>Pleosporales</taxon>
        <taxon>Massarineae</taxon>
        <taxon>Didymosphaeriaceae</taxon>
        <taxon>Paraconiothyrium</taxon>
    </lineage>
</organism>
<evidence type="ECO:0000256" key="2">
    <source>
        <dbReference type="SAM" id="MobiDB-lite"/>
    </source>
</evidence>
<keyword evidence="4" id="KW-1185">Reference proteome</keyword>
<dbReference type="PANTHER" id="PTHR39597:SF1">
    <property type="entry name" value="UBA DOMAIN-CONTAINING PROTEIN RUP1"/>
    <property type="match status" value="1"/>
</dbReference>
<feature type="compositionally biased region" description="Polar residues" evidence="2">
    <location>
        <begin position="727"/>
        <end position="738"/>
    </location>
</feature>
<feature type="coiled-coil region" evidence="1">
    <location>
        <begin position="513"/>
        <end position="547"/>
    </location>
</feature>
<keyword evidence="1" id="KW-0175">Coiled coil</keyword>
<dbReference type="PANTHER" id="PTHR39597">
    <property type="entry name" value="UBA DOMAIN-CONTAINING PROTEIN RUP1"/>
    <property type="match status" value="1"/>
</dbReference>
<dbReference type="EMBL" id="JAKJXO020000003">
    <property type="protein sequence ID" value="KAL1608222.1"/>
    <property type="molecule type" value="Genomic_DNA"/>
</dbReference>